<dbReference type="Pfam" id="PF00892">
    <property type="entry name" value="EamA"/>
    <property type="match status" value="2"/>
</dbReference>
<dbReference type="PATRIC" id="fig|361041.3.peg.685"/>
<dbReference type="PANTHER" id="PTHR32322">
    <property type="entry name" value="INNER MEMBRANE TRANSPORTER"/>
    <property type="match status" value="1"/>
</dbReference>
<keyword evidence="4 6" id="KW-1133">Transmembrane helix</keyword>
<evidence type="ECO:0000313" key="8">
    <source>
        <dbReference type="EMBL" id="KKB80136.1"/>
    </source>
</evidence>
<evidence type="ECO:0000259" key="7">
    <source>
        <dbReference type="Pfam" id="PF00892"/>
    </source>
</evidence>
<organism evidence="8 9">
    <name type="scientific">Devosia soli</name>
    <dbReference type="NCBI Taxonomy" id="361041"/>
    <lineage>
        <taxon>Bacteria</taxon>
        <taxon>Pseudomonadati</taxon>
        <taxon>Pseudomonadota</taxon>
        <taxon>Alphaproteobacteria</taxon>
        <taxon>Hyphomicrobiales</taxon>
        <taxon>Devosiaceae</taxon>
        <taxon>Devosia</taxon>
    </lineage>
</organism>
<dbReference type="OrthoDB" id="9815809at2"/>
<reference evidence="8 9" key="1">
    <citation type="submission" date="2015-03" db="EMBL/GenBank/DDBJ databases">
        <authorList>
            <person name="Hassan Y.I."/>
            <person name="Lepp D."/>
            <person name="Zhou T."/>
        </authorList>
    </citation>
    <scope>NUCLEOTIDE SEQUENCE [LARGE SCALE GENOMIC DNA]</scope>
    <source>
        <strain evidence="8 9">GH2-10</strain>
    </source>
</reference>
<feature type="transmembrane region" description="Helical" evidence="6">
    <location>
        <begin position="215"/>
        <end position="235"/>
    </location>
</feature>
<evidence type="ECO:0000313" key="9">
    <source>
        <dbReference type="Proteomes" id="UP000033514"/>
    </source>
</evidence>
<dbReference type="InterPro" id="IPR037185">
    <property type="entry name" value="EmrE-like"/>
</dbReference>
<keyword evidence="5 6" id="KW-0472">Membrane</keyword>
<feature type="transmembrane region" description="Helical" evidence="6">
    <location>
        <begin position="131"/>
        <end position="150"/>
    </location>
</feature>
<keyword evidence="2" id="KW-1003">Cell membrane</keyword>
<keyword evidence="9" id="KW-1185">Reference proteome</keyword>
<dbReference type="SUPFAM" id="SSF103481">
    <property type="entry name" value="Multidrug resistance efflux transporter EmrE"/>
    <property type="match status" value="2"/>
</dbReference>
<evidence type="ECO:0000256" key="4">
    <source>
        <dbReference type="ARBA" id="ARBA00022989"/>
    </source>
</evidence>
<accession>A0A0F5LCN1</accession>
<dbReference type="InterPro" id="IPR000620">
    <property type="entry name" value="EamA_dom"/>
</dbReference>
<feature type="transmembrane region" description="Helical" evidence="6">
    <location>
        <begin position="247"/>
        <end position="264"/>
    </location>
</feature>
<evidence type="ECO:0000256" key="2">
    <source>
        <dbReference type="ARBA" id="ARBA00022475"/>
    </source>
</evidence>
<feature type="domain" description="EamA" evidence="7">
    <location>
        <begin position="15"/>
        <end position="147"/>
    </location>
</feature>
<feature type="transmembrane region" description="Helical" evidence="6">
    <location>
        <begin position="79"/>
        <end position="99"/>
    </location>
</feature>
<feature type="transmembrane region" description="Helical" evidence="6">
    <location>
        <begin position="105"/>
        <end position="124"/>
    </location>
</feature>
<evidence type="ECO:0000256" key="3">
    <source>
        <dbReference type="ARBA" id="ARBA00022692"/>
    </source>
</evidence>
<dbReference type="GO" id="GO:0005886">
    <property type="term" value="C:plasma membrane"/>
    <property type="evidence" value="ECO:0007669"/>
    <property type="project" value="UniProtKB-SubCell"/>
</dbReference>
<sequence>MPPSSLHAAENRGRAIALTLTTIATFGIQDAVAKLLVQEYSPFQTTMMRYWGFTIFALVIVARQAPLRQALRSKMPKRQIMRGVLLMADIWCFAIALQTVPLGELQSIVIVYPLLVTVFAIPLLGEKVGIFRFAAVGAGLVGALVILRPGGVPLDWGAGFGLASATLYALYIVLTRQVSGADSAATSLAYASVVGLVMSSAVGFFFWQPMAWPDFAMVILTMATTCIGHGLMVYALTMAPASVLQPFNYFSLPWAIVLSIVIFGQWIDPISLLGAGIIVIAGLIVMARERQKRVPVVGVAPVGEE</sequence>
<feature type="transmembrane region" description="Helical" evidence="6">
    <location>
        <begin position="187"/>
        <end position="209"/>
    </location>
</feature>
<feature type="transmembrane region" description="Helical" evidence="6">
    <location>
        <begin position="49"/>
        <end position="67"/>
    </location>
</feature>
<evidence type="ECO:0000256" key="5">
    <source>
        <dbReference type="ARBA" id="ARBA00023136"/>
    </source>
</evidence>
<dbReference type="InterPro" id="IPR050638">
    <property type="entry name" value="AA-Vitamin_Transporters"/>
</dbReference>
<dbReference type="Proteomes" id="UP000033514">
    <property type="component" value="Unassembled WGS sequence"/>
</dbReference>
<dbReference type="PANTHER" id="PTHR32322:SF18">
    <property type="entry name" value="S-ADENOSYLMETHIONINE_S-ADENOSYLHOMOCYSTEINE TRANSPORTER"/>
    <property type="match status" value="1"/>
</dbReference>
<feature type="transmembrane region" description="Helical" evidence="6">
    <location>
        <begin position="156"/>
        <end position="175"/>
    </location>
</feature>
<feature type="transmembrane region" description="Helical" evidence="6">
    <location>
        <begin position="270"/>
        <end position="287"/>
    </location>
</feature>
<evidence type="ECO:0000256" key="6">
    <source>
        <dbReference type="SAM" id="Phobius"/>
    </source>
</evidence>
<gene>
    <name evidence="8" type="ORF">VW35_06805</name>
</gene>
<dbReference type="EMBL" id="LAJG01000014">
    <property type="protein sequence ID" value="KKB80136.1"/>
    <property type="molecule type" value="Genomic_DNA"/>
</dbReference>
<dbReference type="STRING" id="361041.VW35_06805"/>
<dbReference type="RefSeq" id="WP_046142199.1">
    <property type="nucleotide sequence ID" value="NZ_LAJG01000014.1"/>
</dbReference>
<protein>
    <recommendedName>
        <fullName evidence="7">EamA domain-containing protein</fullName>
    </recommendedName>
</protein>
<name>A0A0F5LCN1_9HYPH</name>
<keyword evidence="3 6" id="KW-0812">Transmembrane</keyword>
<feature type="domain" description="EamA" evidence="7">
    <location>
        <begin position="156"/>
        <end position="285"/>
    </location>
</feature>
<dbReference type="AlphaFoldDB" id="A0A0F5LCN1"/>
<comment type="subcellular location">
    <subcellularLocation>
        <location evidence="1">Cell membrane</location>
        <topology evidence="1">Multi-pass membrane protein</topology>
    </subcellularLocation>
</comment>
<evidence type="ECO:0000256" key="1">
    <source>
        <dbReference type="ARBA" id="ARBA00004651"/>
    </source>
</evidence>
<comment type="caution">
    <text evidence="8">The sequence shown here is derived from an EMBL/GenBank/DDBJ whole genome shotgun (WGS) entry which is preliminary data.</text>
</comment>
<proteinExistence type="predicted"/>